<evidence type="ECO:0000256" key="1">
    <source>
        <dbReference type="SAM" id="MobiDB-lite"/>
    </source>
</evidence>
<evidence type="ECO:0000313" key="3">
    <source>
        <dbReference type="Proteomes" id="UP001333818"/>
    </source>
</evidence>
<name>A0AAW9PX69_9CYAN</name>
<dbReference type="RefSeq" id="WP_330483402.1">
    <property type="nucleotide sequence ID" value="NZ_JAZBJZ010000030.1"/>
</dbReference>
<feature type="region of interest" description="Disordered" evidence="1">
    <location>
        <begin position="108"/>
        <end position="139"/>
    </location>
</feature>
<protein>
    <submittedName>
        <fullName evidence="2">Uncharacterized protein</fullName>
    </submittedName>
</protein>
<dbReference type="Proteomes" id="UP001333818">
    <property type="component" value="Unassembled WGS sequence"/>
</dbReference>
<dbReference type="EMBL" id="JAZBJZ010000030">
    <property type="protein sequence ID" value="MEE3716973.1"/>
    <property type="molecule type" value="Genomic_DNA"/>
</dbReference>
<keyword evidence="3" id="KW-1185">Reference proteome</keyword>
<sequence>MKPLLPLDATLRQRAIGATTRLIAEFTKSDKYCIPVAKYAQEVCTLFRIPLLPMESPVSVAVKKLQEWRAQVNFRMVVDADIEAVLPQLESLVKTIRMAIASKIVTREQRKQANKRRRPKARNTFPSPLYQTGEDPYAD</sequence>
<organism evidence="2 3">
    <name type="scientific">Tumidithrix elongata BACA0141</name>
    <dbReference type="NCBI Taxonomy" id="2716417"/>
    <lineage>
        <taxon>Bacteria</taxon>
        <taxon>Bacillati</taxon>
        <taxon>Cyanobacteriota</taxon>
        <taxon>Cyanophyceae</taxon>
        <taxon>Pseudanabaenales</taxon>
        <taxon>Pseudanabaenaceae</taxon>
        <taxon>Tumidithrix</taxon>
        <taxon>Tumidithrix elongata</taxon>
    </lineage>
</organism>
<gene>
    <name evidence="2" type="ORF">V2H45_09470</name>
</gene>
<dbReference type="AlphaFoldDB" id="A0AAW9PX69"/>
<evidence type="ECO:0000313" key="2">
    <source>
        <dbReference type="EMBL" id="MEE3716973.1"/>
    </source>
</evidence>
<reference evidence="2" key="1">
    <citation type="submission" date="2024-01" db="EMBL/GenBank/DDBJ databases">
        <title>Bank of Algae and Cyanobacteria of the Azores (BACA) strain genomes.</title>
        <authorList>
            <person name="Luz R."/>
            <person name="Cordeiro R."/>
            <person name="Fonseca A."/>
            <person name="Goncalves V."/>
        </authorList>
    </citation>
    <scope>NUCLEOTIDE SEQUENCE</scope>
    <source>
        <strain evidence="2">BACA0141</strain>
    </source>
</reference>
<proteinExistence type="predicted"/>
<accession>A0AAW9PX69</accession>
<comment type="caution">
    <text evidence="2">The sequence shown here is derived from an EMBL/GenBank/DDBJ whole genome shotgun (WGS) entry which is preliminary data.</text>
</comment>
<feature type="compositionally biased region" description="Basic residues" evidence="1">
    <location>
        <begin position="112"/>
        <end position="121"/>
    </location>
</feature>